<evidence type="ECO:0000313" key="2">
    <source>
        <dbReference type="WBParaSite" id="ECPE_0001516901-mRNA-1"/>
    </source>
</evidence>
<dbReference type="SUPFAM" id="SSF117281">
    <property type="entry name" value="Kelch motif"/>
    <property type="match status" value="1"/>
</dbReference>
<name>A0A183B7E4_9TREM</name>
<evidence type="ECO:0000256" key="1">
    <source>
        <dbReference type="ARBA" id="ARBA00022441"/>
    </source>
</evidence>
<dbReference type="Gene3D" id="2.120.10.80">
    <property type="entry name" value="Kelch-type beta propeller"/>
    <property type="match status" value="1"/>
</dbReference>
<keyword evidence="1" id="KW-0880">Kelch repeat</keyword>
<reference evidence="2" key="1">
    <citation type="submission" date="2016-06" db="UniProtKB">
        <authorList>
            <consortium name="WormBaseParasite"/>
        </authorList>
    </citation>
    <scope>IDENTIFICATION</scope>
</reference>
<organism evidence="2">
    <name type="scientific">Echinostoma caproni</name>
    <dbReference type="NCBI Taxonomy" id="27848"/>
    <lineage>
        <taxon>Eukaryota</taxon>
        <taxon>Metazoa</taxon>
        <taxon>Spiralia</taxon>
        <taxon>Lophotrochozoa</taxon>
        <taxon>Platyhelminthes</taxon>
        <taxon>Trematoda</taxon>
        <taxon>Digenea</taxon>
        <taxon>Plagiorchiida</taxon>
        <taxon>Echinostomata</taxon>
        <taxon>Echinostomatoidea</taxon>
        <taxon>Echinostomatidae</taxon>
        <taxon>Echinostoma</taxon>
    </lineage>
</organism>
<dbReference type="InterPro" id="IPR015915">
    <property type="entry name" value="Kelch-typ_b-propeller"/>
</dbReference>
<dbReference type="InterPro" id="IPR006652">
    <property type="entry name" value="Kelch_1"/>
</dbReference>
<dbReference type="AlphaFoldDB" id="A0A183B7E4"/>
<accession>A0A183B7E4</accession>
<protein>
    <submittedName>
        <fullName evidence="2">Kelch repeat protein</fullName>
    </submittedName>
</protein>
<dbReference type="Pfam" id="PF01344">
    <property type="entry name" value="Kelch_1"/>
    <property type="match status" value="1"/>
</dbReference>
<sequence>LSPLVSTSLSASANRTRVHAGLTWVGNRLYVVGGFSEFVGDDRRPTVPRDDVHCYDPETNSWKNKLMYLSTDRKSALSEMIVQTGTVNLNSEPTDYNTILPPPG</sequence>
<proteinExistence type="predicted"/>
<dbReference type="WBParaSite" id="ECPE_0001516901-mRNA-1">
    <property type="protein sequence ID" value="ECPE_0001516901-mRNA-1"/>
    <property type="gene ID" value="ECPE_0001516901"/>
</dbReference>